<proteinExistence type="predicted"/>
<organism evidence="2 3">
    <name type="scientific">Flavimaricola marinus</name>
    <dbReference type="NCBI Taxonomy" id="1819565"/>
    <lineage>
        <taxon>Bacteria</taxon>
        <taxon>Pseudomonadati</taxon>
        <taxon>Pseudomonadota</taxon>
        <taxon>Alphaproteobacteria</taxon>
        <taxon>Rhodobacterales</taxon>
        <taxon>Paracoccaceae</taxon>
        <taxon>Flavimaricola</taxon>
    </lineage>
</organism>
<dbReference type="Proteomes" id="UP000201613">
    <property type="component" value="Unassembled WGS sequence"/>
</dbReference>
<reference evidence="2 3" key="1">
    <citation type="submission" date="2017-05" db="EMBL/GenBank/DDBJ databases">
        <authorList>
            <person name="Song R."/>
            <person name="Chenine A.L."/>
            <person name="Ruprecht R.M."/>
        </authorList>
    </citation>
    <scope>NUCLEOTIDE SEQUENCE [LARGE SCALE GENOMIC DNA]</scope>
    <source>
        <strain evidence="2 3">CECT 8899</strain>
    </source>
</reference>
<name>A0A238LG27_9RHOB</name>
<dbReference type="InterPro" id="IPR036465">
    <property type="entry name" value="vWFA_dom_sf"/>
</dbReference>
<dbReference type="EMBL" id="FXZK01000003">
    <property type="protein sequence ID" value="SMY07840.1"/>
    <property type="molecule type" value="Genomic_DNA"/>
</dbReference>
<dbReference type="InterPro" id="IPR010607">
    <property type="entry name" value="DUF1194"/>
</dbReference>
<gene>
    <name evidence="2" type="ORF">LOM8899_01980</name>
</gene>
<feature type="signal peptide" evidence="1">
    <location>
        <begin position="1"/>
        <end position="18"/>
    </location>
</feature>
<evidence type="ECO:0000256" key="1">
    <source>
        <dbReference type="SAM" id="SignalP"/>
    </source>
</evidence>
<accession>A0A238LG27</accession>
<keyword evidence="3" id="KW-1185">Reference proteome</keyword>
<dbReference type="Gene3D" id="3.40.50.410">
    <property type="entry name" value="von Willebrand factor, type A domain"/>
    <property type="match status" value="1"/>
</dbReference>
<evidence type="ECO:0000313" key="2">
    <source>
        <dbReference type="EMBL" id="SMY07840.1"/>
    </source>
</evidence>
<feature type="chain" id="PRO_5013257846" description="VWFA domain-containing protein" evidence="1">
    <location>
        <begin position="19"/>
        <end position="261"/>
    </location>
</feature>
<evidence type="ECO:0008006" key="4">
    <source>
        <dbReference type="Google" id="ProtNLM"/>
    </source>
</evidence>
<dbReference type="CDD" id="cd00198">
    <property type="entry name" value="vWFA"/>
    <property type="match status" value="1"/>
</dbReference>
<evidence type="ECO:0000313" key="3">
    <source>
        <dbReference type="Proteomes" id="UP000201613"/>
    </source>
</evidence>
<dbReference type="SUPFAM" id="SSF53300">
    <property type="entry name" value="vWA-like"/>
    <property type="match status" value="1"/>
</dbReference>
<sequence length="261" mass="28246">MMRVLALLLGLLAGPLSAQQTEVDVELLLLVDVSRSMSPSELALQRQGYATALTSPQVVTAIGDSMTGQIALAYVEWAGAGRQRIIMDWTLIRGEDDLTAFADVLRVGRLTTQLRTSIHAAIDFGADYIDGNGYAGLRRVIDISGDGPNNEGRPAPEARDQAIARGITINGLPLMTRGTGSAGMRLDDLDVYYANCVIGGPGAFVIPVTRWEDFAEAVTRKLVLELADAAPAPEQITLAQGYNCLIGEQMWFRRNQNMREP</sequence>
<protein>
    <recommendedName>
        <fullName evidence="4">VWFA domain-containing protein</fullName>
    </recommendedName>
</protein>
<keyword evidence="1" id="KW-0732">Signal</keyword>
<dbReference type="Pfam" id="PF06707">
    <property type="entry name" value="DUF1194"/>
    <property type="match status" value="1"/>
</dbReference>
<dbReference type="AlphaFoldDB" id="A0A238LG27"/>